<organism evidence="1 2">
    <name type="scientific">Streptomyces actuosus</name>
    <dbReference type="NCBI Taxonomy" id="1885"/>
    <lineage>
        <taxon>Bacteria</taxon>
        <taxon>Bacillati</taxon>
        <taxon>Actinomycetota</taxon>
        <taxon>Actinomycetes</taxon>
        <taxon>Kitasatosporales</taxon>
        <taxon>Streptomycetaceae</taxon>
        <taxon>Streptomyces</taxon>
    </lineage>
</organism>
<evidence type="ECO:0000313" key="1">
    <source>
        <dbReference type="EMBL" id="AWT46184.1"/>
    </source>
</evidence>
<gene>
    <name evidence="1" type="ORF">DMT42_30405</name>
</gene>
<dbReference type="SUPFAM" id="SSF56112">
    <property type="entry name" value="Protein kinase-like (PK-like)"/>
    <property type="match status" value="1"/>
</dbReference>
<dbReference type="KEGG" id="sact:DMT42_30405"/>
<dbReference type="InterPro" id="IPR011009">
    <property type="entry name" value="Kinase-like_dom_sf"/>
</dbReference>
<accession>A0A2U9PAF0</accession>
<name>A0A2U9PAF0_STRAS</name>
<protein>
    <submittedName>
        <fullName evidence="1">Uncharacterized protein</fullName>
    </submittedName>
</protein>
<dbReference type="RefSeq" id="WP_110632360.1">
    <property type="nucleotide sequence ID" value="NZ_CP029788.1"/>
</dbReference>
<sequence length="606" mass="65901">MAHPPSPVQAVFDDTVVDRELAALLDTNGYELEHPQRLETGGSGGKLVLGYLRKVRGEPRPGGMRIIKLVGPSPDAEAEPANHLRALDVRVPGTEDFTERHLVKLDLLSLKVGDSWLMFQYPAGDGQETTTLARLGRTRRLPQLAAHVVERVLGGWNPNPTTGGRDKVPTAAEFVTELLGRRADPDSPLRAWTRSLLGPLTDSEKWFTLPGGDRPVPNPLLLGAASPLSAHRLPFTPRGHAHGDLHPGNIMVPVRERASAEDFWLIDLSRFSATALLARDPAHLLVCLIADCYLPHMGEEAREELLTALTADAEACPGPLIPQGLAATVTEVRRAWISWGASAHLGIDPHWRQQWFLALQACALMVSARRRYTEADRWWFYRLAAEACGAFLGARQVRSPESAPVVSGPGLVAGLPAPVTGLPDRVVSAPEPVTDPPPRGAAAVDTLPEAIPHFRRFFEPRQEEPLDLAPTVRGVLRQIWETFEPPRRQLPSAPSDELWTLAALLRTRATEFVFGLARTSMSQTHVYEAGVGDHLATLVAGLRVVATRADDLRQQVPTVAASWGTIPPPHRQSPRRLTALDKLIEGLDDVLLAVGRAMAGLGGNGL</sequence>
<dbReference type="EMBL" id="CP029788">
    <property type="protein sequence ID" value="AWT46184.1"/>
    <property type="molecule type" value="Genomic_DNA"/>
</dbReference>
<reference evidence="1 2" key="1">
    <citation type="submission" date="2018-06" db="EMBL/GenBank/DDBJ databases">
        <title>The complete genome sequence of a nosiheptide producer Streptomyces actuosus ATCC 25421: deducing the ability of producing a new class III lantibiotics.</title>
        <authorList>
            <person name="Liu W."/>
            <person name="Sun F."/>
            <person name="Hu Y."/>
        </authorList>
    </citation>
    <scope>NUCLEOTIDE SEQUENCE [LARGE SCALE GENOMIC DNA]</scope>
    <source>
        <strain evidence="1 2">ATCC 25421</strain>
    </source>
</reference>
<dbReference type="Proteomes" id="UP000247634">
    <property type="component" value="Chromosome"/>
</dbReference>
<proteinExistence type="predicted"/>
<dbReference type="OrthoDB" id="4349880at2"/>
<dbReference type="AlphaFoldDB" id="A0A2U9PAF0"/>
<keyword evidence="2" id="KW-1185">Reference proteome</keyword>
<evidence type="ECO:0000313" key="2">
    <source>
        <dbReference type="Proteomes" id="UP000247634"/>
    </source>
</evidence>